<keyword evidence="3 7" id="KW-1134">Transmembrane beta strand</keyword>
<keyword evidence="2 7" id="KW-0813">Transport</keyword>
<sequence length="927" mass="99685">MTASNFTSRLALAASPLAIGLALLATPAAAQTTQPSADAEQAQKDADQAAADAAKAKAEADAAAGDTIVVTGFRRSLESAVQTKKYQEQIVESVSAEDIGKLPDSSIGESIARLPGIASQRTNGRANVIAIRGFGPDFSMTLLNGREQTSTNDNRGVEFDQYPSEVVNQVVVYKSPSASLVGQGLVGTVDIRTVRPLDAKKRVFAIGLRGSYADLGKLNSDSKDTGYRASATFIDRWADDRVGIALAASYVDEPYQTQEFNAWGYATGTIPPSTEVLGLIGGSKSFVTSTQLKRLGLNGTFQAELSPNLTLTADMFYSNFKDDQSKRGIELPLGFGAFGTTFDTATFKTANGTVVSGVFNNVQGVIRNDVFAKKADLYSGGLNLAWKNDNGWRANADASFSRTDRRELSLESYSGTGYGVSGGATDTISFVTGKTGTTFKPTLNYSDTSLIKLTDPLGWGGSRVQAGYYNDRIVEDELVQFRGEVEREINSFVDSVKVGANFTDRSKSLTPDEFFVGLPNGATEANIPTKYLLRPTNLSYLGLGPVVSYDPRALIRDGVLVLDPNTSNDIPAKAYDVTEKVWTGYVQANLKGDIGAAQLTGNVGVQVIHTDQRSSGIAFNNGTQVDVSLGDKYWLVLPSLNLNARFPNDFVVRFAAAKEIQRPRLDQMRSAIGYGVDFSGPTPFISGSGGNPTLRPYQANAVDLNLEKYFGGKGYIAAQFFWKDITKYIADGRDNNFDYSAFPLPATAPPGISTIGRLNAPVNTKGGKMYGAEVAATLPFGLITSALDGFGLTGGVGYTKTKVRDFNGNITQIPGYSKWVANGTAFFEKWGFNARGSIRYRSTFLGDFTGFGGSPTRRIALDETIVDGQVGYDFAEGSTLRGLSIYLQGQNLTDERFASVNANQNPTQIIDYQIYGRRFLAGLTYKF</sequence>
<evidence type="ECO:0000259" key="10">
    <source>
        <dbReference type="Pfam" id="PF14905"/>
    </source>
</evidence>
<dbReference type="SUPFAM" id="SSF56935">
    <property type="entry name" value="Porins"/>
    <property type="match status" value="1"/>
</dbReference>
<dbReference type="PANTHER" id="PTHR40980">
    <property type="entry name" value="PLUG DOMAIN-CONTAINING PROTEIN"/>
    <property type="match status" value="1"/>
</dbReference>
<dbReference type="NCBIfam" id="TIGR01782">
    <property type="entry name" value="TonB-Xanth-Caul"/>
    <property type="match status" value="1"/>
</dbReference>
<dbReference type="Gene3D" id="2.40.170.20">
    <property type="entry name" value="TonB-dependent receptor, beta-barrel domain"/>
    <property type="match status" value="1"/>
</dbReference>
<protein>
    <submittedName>
        <fullName evidence="11">TonB-dependent receptor</fullName>
    </submittedName>
</protein>
<dbReference type="Pfam" id="PF14905">
    <property type="entry name" value="OMP_b-brl_3"/>
    <property type="match status" value="1"/>
</dbReference>
<evidence type="ECO:0000313" key="12">
    <source>
        <dbReference type="Proteomes" id="UP001156703"/>
    </source>
</evidence>
<feature type="signal peptide" evidence="8">
    <location>
        <begin position="1"/>
        <end position="30"/>
    </location>
</feature>
<evidence type="ECO:0000256" key="6">
    <source>
        <dbReference type="ARBA" id="ARBA00023237"/>
    </source>
</evidence>
<dbReference type="EMBL" id="BSOO01000020">
    <property type="protein sequence ID" value="GLR48187.1"/>
    <property type="molecule type" value="Genomic_DNA"/>
</dbReference>
<dbReference type="PANTHER" id="PTHR40980:SF3">
    <property type="entry name" value="TONB-DEPENDENT RECEPTOR-LIKE BETA-BARREL DOMAIN-CONTAINING PROTEIN"/>
    <property type="match status" value="1"/>
</dbReference>
<comment type="similarity">
    <text evidence="7">Belongs to the TonB-dependent receptor family.</text>
</comment>
<keyword evidence="11" id="KW-0675">Receptor</keyword>
<evidence type="ECO:0000256" key="4">
    <source>
        <dbReference type="ARBA" id="ARBA00022692"/>
    </source>
</evidence>
<keyword evidence="8" id="KW-0732">Signal</keyword>
<evidence type="ECO:0000256" key="8">
    <source>
        <dbReference type="SAM" id="SignalP"/>
    </source>
</evidence>
<dbReference type="InterPro" id="IPR012910">
    <property type="entry name" value="Plug_dom"/>
</dbReference>
<evidence type="ECO:0000256" key="3">
    <source>
        <dbReference type="ARBA" id="ARBA00022452"/>
    </source>
</evidence>
<gene>
    <name evidence="11" type="primary">malA</name>
    <name evidence="11" type="ORF">GCM10007925_19000</name>
</gene>
<dbReference type="InterPro" id="IPR037066">
    <property type="entry name" value="Plug_dom_sf"/>
</dbReference>
<dbReference type="RefSeq" id="WP_029940074.1">
    <property type="nucleotide sequence ID" value="NZ_BSOO01000020.1"/>
</dbReference>
<accession>A0ABQ5ZC51</accession>
<feature type="domain" description="TonB-dependent receptor plug" evidence="9">
    <location>
        <begin position="87"/>
        <end position="188"/>
    </location>
</feature>
<evidence type="ECO:0000256" key="1">
    <source>
        <dbReference type="ARBA" id="ARBA00004571"/>
    </source>
</evidence>
<proteinExistence type="inferred from homology"/>
<evidence type="ECO:0000256" key="5">
    <source>
        <dbReference type="ARBA" id="ARBA00023136"/>
    </source>
</evidence>
<dbReference type="Pfam" id="PF07715">
    <property type="entry name" value="Plug"/>
    <property type="match status" value="1"/>
</dbReference>
<evidence type="ECO:0000256" key="2">
    <source>
        <dbReference type="ARBA" id="ARBA00022448"/>
    </source>
</evidence>
<dbReference type="PROSITE" id="PS52016">
    <property type="entry name" value="TONB_DEPENDENT_REC_3"/>
    <property type="match status" value="1"/>
</dbReference>
<dbReference type="InterPro" id="IPR041700">
    <property type="entry name" value="OMP_b-brl_3"/>
</dbReference>
<dbReference type="CDD" id="cd01347">
    <property type="entry name" value="ligand_gated_channel"/>
    <property type="match status" value="1"/>
</dbReference>
<reference evidence="12" key="1">
    <citation type="journal article" date="2019" name="Int. J. Syst. Evol. Microbiol.">
        <title>The Global Catalogue of Microorganisms (GCM) 10K type strain sequencing project: providing services to taxonomists for standard genome sequencing and annotation.</title>
        <authorList>
            <consortium name="The Broad Institute Genomics Platform"/>
            <consortium name="The Broad Institute Genome Sequencing Center for Infectious Disease"/>
            <person name="Wu L."/>
            <person name="Ma J."/>
        </authorList>
    </citation>
    <scope>NUCLEOTIDE SEQUENCE [LARGE SCALE GENOMIC DNA]</scope>
    <source>
        <strain evidence="12">NBRC 102146</strain>
    </source>
</reference>
<evidence type="ECO:0000256" key="7">
    <source>
        <dbReference type="PROSITE-ProRule" id="PRU01360"/>
    </source>
</evidence>
<evidence type="ECO:0000313" key="11">
    <source>
        <dbReference type="EMBL" id="GLR48187.1"/>
    </source>
</evidence>
<dbReference type="Proteomes" id="UP001156703">
    <property type="component" value="Unassembled WGS sequence"/>
</dbReference>
<keyword evidence="4 7" id="KW-0812">Transmembrane</keyword>
<feature type="domain" description="Outer membrane protein beta-barrel" evidence="10">
    <location>
        <begin position="572"/>
        <end position="843"/>
    </location>
</feature>
<keyword evidence="12" id="KW-1185">Reference proteome</keyword>
<name>A0ABQ5ZC51_9SPHN</name>
<comment type="caution">
    <text evidence="11">The sequence shown here is derived from an EMBL/GenBank/DDBJ whole genome shotgun (WGS) entry which is preliminary data.</text>
</comment>
<dbReference type="Gene3D" id="2.170.130.10">
    <property type="entry name" value="TonB-dependent receptor, plug domain"/>
    <property type="match status" value="1"/>
</dbReference>
<keyword evidence="5 7" id="KW-0472">Membrane</keyword>
<organism evidence="11 12">
    <name type="scientific">Sphingomonas astaxanthinifaciens DSM 22298</name>
    <dbReference type="NCBI Taxonomy" id="1123267"/>
    <lineage>
        <taxon>Bacteria</taxon>
        <taxon>Pseudomonadati</taxon>
        <taxon>Pseudomonadota</taxon>
        <taxon>Alphaproteobacteria</taxon>
        <taxon>Sphingomonadales</taxon>
        <taxon>Sphingomonadaceae</taxon>
        <taxon>Sphingomonas</taxon>
    </lineage>
</organism>
<dbReference type="InterPro" id="IPR010104">
    <property type="entry name" value="TonB_rcpt_bac"/>
</dbReference>
<dbReference type="InterPro" id="IPR039426">
    <property type="entry name" value="TonB-dep_rcpt-like"/>
</dbReference>
<dbReference type="InterPro" id="IPR036942">
    <property type="entry name" value="Beta-barrel_TonB_sf"/>
</dbReference>
<keyword evidence="6 7" id="KW-0998">Cell outer membrane</keyword>
<comment type="subcellular location">
    <subcellularLocation>
        <location evidence="1 7">Cell outer membrane</location>
        <topology evidence="1 7">Multi-pass membrane protein</topology>
    </subcellularLocation>
</comment>
<evidence type="ECO:0000259" key="9">
    <source>
        <dbReference type="Pfam" id="PF07715"/>
    </source>
</evidence>
<feature type="chain" id="PRO_5045554533" evidence="8">
    <location>
        <begin position="31"/>
        <end position="927"/>
    </location>
</feature>